<dbReference type="InterPro" id="IPR010421">
    <property type="entry name" value="TrcR"/>
</dbReference>
<dbReference type="EMBL" id="CP049056">
    <property type="protein sequence ID" value="QIE56334.1"/>
    <property type="molecule type" value="Genomic_DNA"/>
</dbReference>
<dbReference type="Pfam" id="PF06242">
    <property type="entry name" value="TrcR"/>
    <property type="match status" value="1"/>
</dbReference>
<organism evidence="2 3">
    <name type="scientific">Pikeienuella piscinae</name>
    <dbReference type="NCBI Taxonomy" id="2748098"/>
    <lineage>
        <taxon>Bacteria</taxon>
        <taxon>Pseudomonadati</taxon>
        <taxon>Pseudomonadota</taxon>
        <taxon>Alphaproteobacteria</taxon>
        <taxon>Rhodobacterales</taxon>
        <taxon>Paracoccaceae</taxon>
        <taxon>Pikeienuella</taxon>
    </lineage>
</organism>
<proteinExistence type="predicted"/>
<evidence type="ECO:0000313" key="3">
    <source>
        <dbReference type="Proteomes" id="UP000503336"/>
    </source>
</evidence>
<dbReference type="KEGG" id="hdh:G5B40_13190"/>
<accession>A0A7L5C2C1</accession>
<name>A0A7L5C2C1_9RHOB</name>
<gene>
    <name evidence="2" type="ORF">G5B40_13190</name>
</gene>
<dbReference type="RefSeq" id="WP_165099435.1">
    <property type="nucleotide sequence ID" value="NZ_CP049056.1"/>
</dbReference>
<reference evidence="2 3" key="1">
    <citation type="submission" date="2020-02" db="EMBL/GenBank/DDBJ databases">
        <title>complete genome sequence of Rhodobacteraceae bacterium.</title>
        <authorList>
            <person name="Park J."/>
            <person name="Kim Y.-S."/>
            <person name="Kim K.-H."/>
        </authorList>
    </citation>
    <scope>NUCLEOTIDE SEQUENCE [LARGE SCALE GENOMIC DNA]</scope>
    <source>
        <strain evidence="2 3">RR4-56</strain>
    </source>
</reference>
<feature type="region of interest" description="Disordered" evidence="1">
    <location>
        <begin position="194"/>
        <end position="253"/>
    </location>
</feature>
<evidence type="ECO:0000313" key="2">
    <source>
        <dbReference type="EMBL" id="QIE56334.1"/>
    </source>
</evidence>
<sequence>MTDLPLLPKATAVWLVDNTALTFTQIAEFTGMHELEIGGIADGEVAIGIKGLDPVAGGQLTREEIARCEADPNARLKLLKKQVAPEQKRKAPRYTPLSKRQDRPAAIAWLVRYHPELADSQIAKLVGTTKPTILSVRDKSHWNMPNIRPVDPVALGLCKQVELDAAVKRAAARKAKLEGATMSDEEKKALMSTEASLHAQVEPQRPQKSFGGLDSFSILGDEAGGEDDTDKRVDAESLFNLPKNADDEDEQPR</sequence>
<dbReference type="AlphaFoldDB" id="A0A7L5C2C1"/>
<protein>
    <submittedName>
        <fullName evidence="2">DUF1013 domain-containing protein</fullName>
    </submittedName>
</protein>
<evidence type="ECO:0000256" key="1">
    <source>
        <dbReference type="SAM" id="MobiDB-lite"/>
    </source>
</evidence>
<keyword evidence="3" id="KW-1185">Reference proteome</keyword>
<dbReference type="Proteomes" id="UP000503336">
    <property type="component" value="Chromosome"/>
</dbReference>